<dbReference type="Proteomes" id="UP000789920">
    <property type="component" value="Unassembled WGS sequence"/>
</dbReference>
<evidence type="ECO:0000313" key="2">
    <source>
        <dbReference type="Proteomes" id="UP000789920"/>
    </source>
</evidence>
<accession>A0ACA9RXZ6</accession>
<sequence>MCYPSRSDTSIEVSLYFNVNSADQNHRMDNVTSEFDLDKSTNHVPQEETSYTSDNS</sequence>
<name>A0ACA9RXZ6_9GLOM</name>
<feature type="non-terminal residue" evidence="1">
    <location>
        <position position="56"/>
    </location>
</feature>
<dbReference type="EMBL" id="CAJVQC010077202">
    <property type="protein sequence ID" value="CAG8815349.1"/>
    <property type="molecule type" value="Genomic_DNA"/>
</dbReference>
<proteinExistence type="predicted"/>
<organism evidence="1 2">
    <name type="scientific">Racocetra persica</name>
    <dbReference type="NCBI Taxonomy" id="160502"/>
    <lineage>
        <taxon>Eukaryota</taxon>
        <taxon>Fungi</taxon>
        <taxon>Fungi incertae sedis</taxon>
        <taxon>Mucoromycota</taxon>
        <taxon>Glomeromycotina</taxon>
        <taxon>Glomeromycetes</taxon>
        <taxon>Diversisporales</taxon>
        <taxon>Gigasporaceae</taxon>
        <taxon>Racocetra</taxon>
    </lineage>
</organism>
<gene>
    <name evidence="1" type="ORF">RPERSI_LOCUS24200</name>
</gene>
<comment type="caution">
    <text evidence="1">The sequence shown here is derived from an EMBL/GenBank/DDBJ whole genome shotgun (WGS) entry which is preliminary data.</text>
</comment>
<protein>
    <submittedName>
        <fullName evidence="1">30162_t:CDS:1</fullName>
    </submittedName>
</protein>
<evidence type="ECO:0000313" key="1">
    <source>
        <dbReference type="EMBL" id="CAG8815349.1"/>
    </source>
</evidence>
<keyword evidence="2" id="KW-1185">Reference proteome</keyword>
<reference evidence="1" key="1">
    <citation type="submission" date="2021-06" db="EMBL/GenBank/DDBJ databases">
        <authorList>
            <person name="Kallberg Y."/>
            <person name="Tangrot J."/>
            <person name="Rosling A."/>
        </authorList>
    </citation>
    <scope>NUCLEOTIDE SEQUENCE</scope>
    <source>
        <strain evidence="1">MA461A</strain>
    </source>
</reference>